<proteinExistence type="predicted"/>
<evidence type="ECO:0000256" key="1">
    <source>
        <dbReference type="SAM" id="Phobius"/>
    </source>
</evidence>
<keyword evidence="1" id="KW-1133">Transmembrane helix</keyword>
<name>A0AAV2Z4Y2_9STRA</name>
<evidence type="ECO:0000313" key="2">
    <source>
        <dbReference type="EMBL" id="DAZ99764.1"/>
    </source>
</evidence>
<reference evidence="2" key="2">
    <citation type="journal article" date="2023" name="Microbiol Resour">
        <title>Decontamination and Annotation of the Draft Genome Sequence of the Oomycete Lagenidium giganteum ARSEF 373.</title>
        <authorList>
            <person name="Morgan W.R."/>
            <person name="Tartar A."/>
        </authorList>
    </citation>
    <scope>NUCLEOTIDE SEQUENCE</scope>
    <source>
        <strain evidence="2">ARSEF 373</strain>
    </source>
</reference>
<protein>
    <submittedName>
        <fullName evidence="2">Uncharacterized protein</fullName>
    </submittedName>
</protein>
<keyword evidence="1" id="KW-0472">Membrane</keyword>
<organism evidence="2 3">
    <name type="scientific">Lagenidium giganteum</name>
    <dbReference type="NCBI Taxonomy" id="4803"/>
    <lineage>
        <taxon>Eukaryota</taxon>
        <taxon>Sar</taxon>
        <taxon>Stramenopiles</taxon>
        <taxon>Oomycota</taxon>
        <taxon>Peronosporomycetes</taxon>
        <taxon>Pythiales</taxon>
        <taxon>Pythiaceae</taxon>
    </lineage>
</organism>
<keyword evidence="3" id="KW-1185">Reference proteome</keyword>
<dbReference type="AlphaFoldDB" id="A0AAV2Z4Y2"/>
<reference evidence="2" key="1">
    <citation type="submission" date="2022-11" db="EMBL/GenBank/DDBJ databases">
        <authorList>
            <person name="Morgan W.R."/>
            <person name="Tartar A."/>
        </authorList>
    </citation>
    <scope>NUCLEOTIDE SEQUENCE</scope>
    <source>
        <strain evidence="2">ARSEF 373</strain>
    </source>
</reference>
<feature type="transmembrane region" description="Helical" evidence="1">
    <location>
        <begin position="531"/>
        <end position="553"/>
    </location>
</feature>
<dbReference type="EMBL" id="DAKRPA010000077">
    <property type="protein sequence ID" value="DAZ99764.1"/>
    <property type="molecule type" value="Genomic_DNA"/>
</dbReference>
<evidence type="ECO:0000313" key="3">
    <source>
        <dbReference type="Proteomes" id="UP001146120"/>
    </source>
</evidence>
<sequence length="726" mass="82704">MGLESVRPGNSARTVVEKAQAKWREARTRAFDHDIPRSIPGILSSLFSVVLLCSDVARSGLGSRTAPFDQLQPNVYTAYGPWSYPVSTTFHNDTSITVRVWTFKYDTTSIAWRSTAMALNVSSYPRCMIDYTACEGEYFNQSTLFRMTDEMVDTFARLDRPHSNHLEPRSRTLRAKVTFRDRLHDRIYPQALTRTHMTTVSAVYYPPQLVARRQGINLCRFLDHRPSFCHDIWANFATNHGTEHRGFMGTGHIAHHIRSRLQNITRDFSRHVVDMLILSQAEDARVSAGGIEHESLRYVDVSVITRVRDCDRLQQTCSTIMVDDYRYESGTYVMDGNDWYLYVAALRSIGQAYFVVRLVCLCVGCYVARRQEEEYQHESWWVSNSAHPVPHSIPVVCYAFAHLIDSPLEYEALFAKFITYLGFDDPTSRSIPRVCKLGAIQMRSLWLLGCCLQLVVWLQTCRSWSPSDGVRGLPEYAMSILPAVTLSASYRADGSTDFRVHPVHEVMVTAERDHRGRAALAFDSHGRGLCLSTLVILTLLLCTIGWLGSWLLFKIPPHRWFSVAQTTVVPYSAGSLWPTTTVSIHWSHNIYPRRPLKVRNPTMRAILNKVAPDVLREPMSLRPSPINHPQDVRLQMNVPHERTDEIHAVVALLNLFSMTDPCTLCRLFLGKGIDVCYVQHIPTRRICCLPKATVEAQHGSIPWYEMHVIGVDNTANMRWTDLLHCG</sequence>
<accession>A0AAV2Z4Y2</accession>
<gene>
    <name evidence="2" type="ORF">N0F65_003551</name>
</gene>
<comment type="caution">
    <text evidence="2">The sequence shown here is derived from an EMBL/GenBank/DDBJ whole genome shotgun (WGS) entry which is preliminary data.</text>
</comment>
<keyword evidence="1" id="KW-0812">Transmembrane</keyword>
<dbReference type="Proteomes" id="UP001146120">
    <property type="component" value="Unassembled WGS sequence"/>
</dbReference>